<accession>A0A5P8WJL8</accession>
<reference evidence="2 3" key="1">
    <citation type="submission" date="2019-10" db="EMBL/GenBank/DDBJ databases">
        <title>Genomic and transcriptomic insights into the perfect genentic adaptation of a filamentous nitrogen-fixing cyanobacterium to rice fields.</title>
        <authorList>
            <person name="Chen Z."/>
        </authorList>
    </citation>
    <scope>NUCLEOTIDE SEQUENCE [LARGE SCALE GENOMIC DNA]</scope>
    <source>
        <strain evidence="2">CCNUC1</strain>
    </source>
</reference>
<dbReference type="AlphaFoldDB" id="A0A5P8WJL8"/>
<keyword evidence="3" id="KW-1185">Reference proteome</keyword>
<organism evidence="2 3">
    <name type="scientific">Nostoc sphaeroides CCNUC1</name>
    <dbReference type="NCBI Taxonomy" id="2653204"/>
    <lineage>
        <taxon>Bacteria</taxon>
        <taxon>Bacillati</taxon>
        <taxon>Cyanobacteriota</taxon>
        <taxon>Cyanophyceae</taxon>
        <taxon>Nostocales</taxon>
        <taxon>Nostocaceae</taxon>
        <taxon>Nostoc</taxon>
    </lineage>
</organism>
<dbReference type="KEGG" id="nsh:GXM_10397"/>
<proteinExistence type="predicted"/>
<sequence length="40" mass="4488">MKCVATGKEEDNQQAGDRKEEAQRLCGESEFPPALMVFFP</sequence>
<feature type="region of interest" description="Disordered" evidence="1">
    <location>
        <begin position="1"/>
        <end position="24"/>
    </location>
</feature>
<name>A0A5P8WJL8_9NOSO</name>
<evidence type="ECO:0000313" key="2">
    <source>
        <dbReference type="EMBL" id="QFS52642.1"/>
    </source>
</evidence>
<feature type="compositionally biased region" description="Basic and acidic residues" evidence="1">
    <location>
        <begin position="7"/>
        <end position="23"/>
    </location>
</feature>
<dbReference type="Proteomes" id="UP000326678">
    <property type="component" value="Chromosome pGXM02"/>
</dbReference>
<evidence type="ECO:0000256" key="1">
    <source>
        <dbReference type="SAM" id="MobiDB-lite"/>
    </source>
</evidence>
<protein>
    <submittedName>
        <fullName evidence="2">Uncharacterized protein</fullName>
    </submittedName>
</protein>
<dbReference type="EMBL" id="CP045229">
    <property type="protein sequence ID" value="QFS52642.1"/>
    <property type="molecule type" value="Genomic_DNA"/>
</dbReference>
<evidence type="ECO:0000313" key="3">
    <source>
        <dbReference type="Proteomes" id="UP000326678"/>
    </source>
</evidence>
<gene>
    <name evidence="2" type="ORF">GXM_10397</name>
</gene>